<feature type="region of interest" description="Disordered" evidence="2">
    <location>
        <begin position="188"/>
        <end position="211"/>
    </location>
</feature>
<feature type="region of interest" description="Disordered" evidence="2">
    <location>
        <begin position="72"/>
        <end position="129"/>
    </location>
</feature>
<feature type="domain" description="DUF6697" evidence="3">
    <location>
        <begin position="292"/>
        <end position="486"/>
    </location>
</feature>
<dbReference type="OrthoDB" id="3176940at2759"/>
<evidence type="ECO:0000256" key="1">
    <source>
        <dbReference type="SAM" id="Coils"/>
    </source>
</evidence>
<feature type="compositionally biased region" description="Acidic residues" evidence="2">
    <location>
        <begin position="526"/>
        <end position="551"/>
    </location>
</feature>
<feature type="coiled-coil region" evidence="1">
    <location>
        <begin position="29"/>
        <end position="56"/>
    </location>
</feature>
<dbReference type="Pfam" id="PF20411">
    <property type="entry name" value="DUF6697"/>
    <property type="match status" value="1"/>
</dbReference>
<gene>
    <name evidence="4" type="ORF">JAAARDRAFT_210791</name>
</gene>
<dbReference type="HOGENOM" id="CLU_479020_0_0_1"/>
<accession>A0A067PLY2</accession>
<dbReference type="AlphaFoldDB" id="A0A067PLY2"/>
<proteinExistence type="predicted"/>
<feature type="region of interest" description="Disordered" evidence="2">
    <location>
        <begin position="489"/>
        <end position="570"/>
    </location>
</feature>
<dbReference type="Proteomes" id="UP000027265">
    <property type="component" value="Unassembled WGS sequence"/>
</dbReference>
<organism evidence="4 5">
    <name type="scientific">Jaapia argillacea MUCL 33604</name>
    <dbReference type="NCBI Taxonomy" id="933084"/>
    <lineage>
        <taxon>Eukaryota</taxon>
        <taxon>Fungi</taxon>
        <taxon>Dikarya</taxon>
        <taxon>Basidiomycota</taxon>
        <taxon>Agaricomycotina</taxon>
        <taxon>Agaricomycetes</taxon>
        <taxon>Agaricomycetidae</taxon>
        <taxon>Jaapiales</taxon>
        <taxon>Jaapiaceae</taxon>
        <taxon>Jaapia</taxon>
    </lineage>
</organism>
<evidence type="ECO:0000313" key="5">
    <source>
        <dbReference type="Proteomes" id="UP000027265"/>
    </source>
</evidence>
<reference evidence="5" key="1">
    <citation type="journal article" date="2014" name="Proc. Natl. Acad. Sci. U.S.A.">
        <title>Extensive sampling of basidiomycete genomes demonstrates inadequacy of the white-rot/brown-rot paradigm for wood decay fungi.</title>
        <authorList>
            <person name="Riley R."/>
            <person name="Salamov A.A."/>
            <person name="Brown D.W."/>
            <person name="Nagy L.G."/>
            <person name="Floudas D."/>
            <person name="Held B.W."/>
            <person name="Levasseur A."/>
            <person name="Lombard V."/>
            <person name="Morin E."/>
            <person name="Otillar R."/>
            <person name="Lindquist E.A."/>
            <person name="Sun H."/>
            <person name="LaButti K.M."/>
            <person name="Schmutz J."/>
            <person name="Jabbour D."/>
            <person name="Luo H."/>
            <person name="Baker S.E."/>
            <person name="Pisabarro A.G."/>
            <person name="Walton J.D."/>
            <person name="Blanchette R.A."/>
            <person name="Henrissat B."/>
            <person name="Martin F."/>
            <person name="Cullen D."/>
            <person name="Hibbett D.S."/>
            <person name="Grigoriev I.V."/>
        </authorList>
    </citation>
    <scope>NUCLEOTIDE SEQUENCE [LARGE SCALE GENOMIC DNA]</scope>
    <source>
        <strain evidence="5">MUCL 33604</strain>
    </source>
</reference>
<evidence type="ECO:0000259" key="3">
    <source>
        <dbReference type="Pfam" id="PF20411"/>
    </source>
</evidence>
<feature type="compositionally biased region" description="Basic residues" evidence="2">
    <location>
        <begin position="497"/>
        <end position="512"/>
    </location>
</feature>
<protein>
    <recommendedName>
        <fullName evidence="3">DUF6697 domain-containing protein</fullName>
    </recommendedName>
</protein>
<dbReference type="InParanoid" id="A0A067PLY2"/>
<dbReference type="EMBL" id="KL197743">
    <property type="protein sequence ID" value="KDQ52032.1"/>
    <property type="molecule type" value="Genomic_DNA"/>
</dbReference>
<dbReference type="InterPro" id="IPR046520">
    <property type="entry name" value="DUF6697"/>
</dbReference>
<evidence type="ECO:0000256" key="2">
    <source>
        <dbReference type="SAM" id="MobiDB-lite"/>
    </source>
</evidence>
<name>A0A067PLY2_9AGAM</name>
<keyword evidence="5" id="KW-1185">Reference proteome</keyword>
<evidence type="ECO:0000313" key="4">
    <source>
        <dbReference type="EMBL" id="KDQ52032.1"/>
    </source>
</evidence>
<keyword evidence="1" id="KW-0175">Coiled coil</keyword>
<sequence length="570" mass="64355">MDPDLSGDEYESLSHDTLVEKLKYVGAENASLRIRLERLQVENDHFRKLLTGEERENDSKLPLASFGLLAHLPTPKKSETPEYDPPSRLESNPDALKHDASPPSHSVLRSPPQVALDDPDSELGNLTGQDDFSLSQQIYENDDSRSPSVAASLNVGIKRELLDNDIKPRSALKRRRMVLDCVEIPVRRSTPRTTSRPPAPSPKLRRSPVTSGSALVKAEVPVAHVPVVRVKPEPSTEEKLDEFIRVKRENPEIKIRPENRVLPESSIRARLALVNNISYVINDVPEEVQRITVTRAFFSKTFGGNTQATFPSIGKKFRQKHPYRNFMMLNLDEYNPEAPKNPGDAGLFFGLGNSEGSDWGSDGHIVFVRLRRNMWLQVGIYTMSPAPSLTIEEWNSQKAVVKTTWAEDVWEQSWGRDTRAIIVLWRELGRRPTQDELDDALDTNRTFQNLSLEEIVDAFSTGKETIAVWCMECIGYEADLQRDIVENLKTWVPPPPRPRKSKKKATGGRKSQKSAPPSKRPQKLEESEEGEGEESEEESSEEPNEPEDNIEELPYVHRGTGSRPRLALID</sequence>
<dbReference type="STRING" id="933084.A0A067PLY2"/>